<comment type="caution">
    <text evidence="2">The sequence shown here is derived from an EMBL/GenBank/DDBJ whole genome shotgun (WGS) entry which is preliminary data.</text>
</comment>
<protein>
    <submittedName>
        <fullName evidence="2">Uncharacterized protein</fullName>
    </submittedName>
</protein>
<feature type="region of interest" description="Disordered" evidence="1">
    <location>
        <begin position="48"/>
        <end position="74"/>
    </location>
</feature>
<accession>A0ABR1GK73</accession>
<sequence length="296" mass="32883">MALNIRTVFVPTRAEPVSLPSTVPCPHQPGPMSNLVVGTSIEMLSPKPNSGHGAMGENIQTGTFSAPDSATSSRTISLELKRSPRRGSQPFSKASFKKFSKSTARGTSNNKYRLTSCFSLDTGLDHYLAAPATVPKLAMHLDWYCTRDGVLDLFQDLDLAEVENTVNKSDVTLFRAVNEQARNLPRHILKWGEAKNNDIVIWSIQESCAANNGRNLHFTVPTNRRRGMRGEVCKLMSDLTRGRGRGRELAKMFEIIKVKEEAREAVWHLVRRPEAKTPPVAQAQERVENWVASVST</sequence>
<name>A0ABR1GK73_9HYPO</name>
<evidence type="ECO:0000313" key="3">
    <source>
        <dbReference type="Proteomes" id="UP001498476"/>
    </source>
</evidence>
<dbReference type="EMBL" id="JAZAVJ010000317">
    <property type="protein sequence ID" value="KAK7398654.1"/>
    <property type="molecule type" value="Genomic_DNA"/>
</dbReference>
<proteinExistence type="predicted"/>
<evidence type="ECO:0000313" key="2">
    <source>
        <dbReference type="EMBL" id="KAK7398654.1"/>
    </source>
</evidence>
<organism evidence="2 3">
    <name type="scientific">Neonectria punicea</name>
    <dbReference type="NCBI Taxonomy" id="979145"/>
    <lineage>
        <taxon>Eukaryota</taxon>
        <taxon>Fungi</taxon>
        <taxon>Dikarya</taxon>
        <taxon>Ascomycota</taxon>
        <taxon>Pezizomycotina</taxon>
        <taxon>Sordariomycetes</taxon>
        <taxon>Hypocreomycetidae</taxon>
        <taxon>Hypocreales</taxon>
        <taxon>Nectriaceae</taxon>
        <taxon>Neonectria</taxon>
    </lineage>
</organism>
<gene>
    <name evidence="2" type="ORF">QQX98_011958</name>
</gene>
<evidence type="ECO:0000256" key="1">
    <source>
        <dbReference type="SAM" id="MobiDB-lite"/>
    </source>
</evidence>
<reference evidence="2 3" key="1">
    <citation type="journal article" date="2025" name="Microbiol. Resour. Announc.">
        <title>Draft genome sequences for Neonectria magnoliae and Neonectria punicea, canker pathogens of Liriodendron tulipifera and Acer saccharum in West Virginia.</title>
        <authorList>
            <person name="Petronek H.M."/>
            <person name="Kasson M.T."/>
            <person name="Metheny A.M."/>
            <person name="Stauder C.M."/>
            <person name="Lovett B."/>
            <person name="Lynch S.C."/>
            <person name="Garnas J.R."/>
            <person name="Kasson L.R."/>
            <person name="Stajich J.E."/>
        </authorList>
    </citation>
    <scope>NUCLEOTIDE SEQUENCE [LARGE SCALE GENOMIC DNA]</scope>
    <source>
        <strain evidence="2 3">NRRL 64653</strain>
    </source>
</reference>
<feature type="compositionally biased region" description="Polar residues" evidence="1">
    <location>
        <begin position="58"/>
        <end position="74"/>
    </location>
</feature>
<keyword evidence="3" id="KW-1185">Reference proteome</keyword>
<dbReference type="Proteomes" id="UP001498476">
    <property type="component" value="Unassembled WGS sequence"/>
</dbReference>